<dbReference type="EMBL" id="CAJZBQ010000041">
    <property type="protein sequence ID" value="CAG9326801.1"/>
    <property type="molecule type" value="Genomic_DNA"/>
</dbReference>
<comment type="caution">
    <text evidence="2">The sequence shown here is derived from an EMBL/GenBank/DDBJ whole genome shotgun (WGS) entry which is preliminary data.</text>
</comment>
<reference evidence="2" key="1">
    <citation type="submission" date="2021-09" db="EMBL/GenBank/DDBJ databases">
        <authorList>
            <consortium name="AG Swart"/>
            <person name="Singh M."/>
            <person name="Singh A."/>
            <person name="Seah K."/>
            <person name="Emmerich C."/>
        </authorList>
    </citation>
    <scope>NUCLEOTIDE SEQUENCE</scope>
    <source>
        <strain evidence="2">ATCC30299</strain>
    </source>
</reference>
<protein>
    <submittedName>
        <fullName evidence="2">Uncharacterized protein</fullName>
    </submittedName>
</protein>
<accession>A0AAU9JFH6</accession>
<keyword evidence="3" id="KW-1185">Reference proteome</keyword>
<name>A0AAU9JFH6_9CILI</name>
<dbReference type="AlphaFoldDB" id="A0AAU9JFH6"/>
<dbReference type="Proteomes" id="UP001162131">
    <property type="component" value="Unassembled WGS sequence"/>
</dbReference>
<evidence type="ECO:0000313" key="3">
    <source>
        <dbReference type="Proteomes" id="UP001162131"/>
    </source>
</evidence>
<proteinExistence type="predicted"/>
<evidence type="ECO:0000256" key="1">
    <source>
        <dbReference type="SAM" id="MobiDB-lite"/>
    </source>
</evidence>
<evidence type="ECO:0000313" key="2">
    <source>
        <dbReference type="EMBL" id="CAG9326801.1"/>
    </source>
</evidence>
<organism evidence="2 3">
    <name type="scientific">Blepharisma stoltei</name>
    <dbReference type="NCBI Taxonomy" id="1481888"/>
    <lineage>
        <taxon>Eukaryota</taxon>
        <taxon>Sar</taxon>
        <taxon>Alveolata</taxon>
        <taxon>Ciliophora</taxon>
        <taxon>Postciliodesmatophora</taxon>
        <taxon>Heterotrichea</taxon>
        <taxon>Heterotrichida</taxon>
        <taxon>Blepharismidae</taxon>
        <taxon>Blepharisma</taxon>
    </lineage>
</organism>
<gene>
    <name evidence="2" type="ORF">BSTOLATCC_MIC42067</name>
</gene>
<feature type="region of interest" description="Disordered" evidence="1">
    <location>
        <begin position="51"/>
        <end position="72"/>
    </location>
</feature>
<sequence length="204" mass="23440">MRNTTVTKVAKGRPRKHKLSIAHIKKAISKFITNTEKIIRSVDPDAKIVMSSPKPPMKKSGRPKKIIEEKPKIVKKLPKAEKANPDKEKIIVPQFREISPSEISDNQSIENTDDEVYEEFHSHSEKIESLLRSRPDIRRIKAHGRSTNGVHSKGQTYENWKRSLKKFGMYTPEDIMVNYWTEGIGGLPYEIQEPVEDVVIELDN</sequence>